<keyword evidence="3" id="KW-1185">Reference proteome</keyword>
<name>A0A915CW41_9BILA</name>
<evidence type="ECO:0000256" key="1">
    <source>
        <dbReference type="SAM" id="MobiDB-lite"/>
    </source>
</evidence>
<protein>
    <submittedName>
        <fullName evidence="4">Uncharacterized protein</fullName>
    </submittedName>
</protein>
<keyword evidence="2" id="KW-0812">Transmembrane</keyword>
<sequence length="207" mass="23217">MYPSSSDRYRRKPPTVEMSVDVEEAMVAVVDLLRAATNSIETLTNTVNERFNSTFIDASDKGYQYHHSQHCGCNQQPQPSYTNSYVFIWILHVLCGPVAHLNSILLLCSIKTRREFRKRKHPRSISTSPSATNRSASPAKKGGLRTYLPEWARKKTGSSRLRHMSASPPAVVIGRRNTETDFPAIDSHYSTSPTLPITKKPSVDTLV</sequence>
<feature type="compositionally biased region" description="Polar residues" evidence="1">
    <location>
        <begin position="124"/>
        <end position="136"/>
    </location>
</feature>
<feature type="region of interest" description="Disordered" evidence="1">
    <location>
        <begin position="118"/>
        <end position="142"/>
    </location>
</feature>
<feature type="transmembrane region" description="Helical" evidence="2">
    <location>
        <begin position="86"/>
        <end position="110"/>
    </location>
</feature>
<evidence type="ECO:0000256" key="2">
    <source>
        <dbReference type="SAM" id="Phobius"/>
    </source>
</evidence>
<reference evidence="4" key="1">
    <citation type="submission" date="2022-11" db="UniProtKB">
        <authorList>
            <consortium name="WormBaseParasite"/>
        </authorList>
    </citation>
    <scope>IDENTIFICATION</scope>
</reference>
<organism evidence="3 4">
    <name type="scientific">Ditylenchus dipsaci</name>
    <dbReference type="NCBI Taxonomy" id="166011"/>
    <lineage>
        <taxon>Eukaryota</taxon>
        <taxon>Metazoa</taxon>
        <taxon>Ecdysozoa</taxon>
        <taxon>Nematoda</taxon>
        <taxon>Chromadorea</taxon>
        <taxon>Rhabditida</taxon>
        <taxon>Tylenchina</taxon>
        <taxon>Tylenchomorpha</taxon>
        <taxon>Sphaerularioidea</taxon>
        <taxon>Anguinidae</taxon>
        <taxon>Anguininae</taxon>
        <taxon>Ditylenchus</taxon>
    </lineage>
</organism>
<evidence type="ECO:0000313" key="4">
    <source>
        <dbReference type="WBParaSite" id="jg12858"/>
    </source>
</evidence>
<evidence type="ECO:0000313" key="3">
    <source>
        <dbReference type="Proteomes" id="UP000887574"/>
    </source>
</evidence>
<dbReference type="Proteomes" id="UP000887574">
    <property type="component" value="Unplaced"/>
</dbReference>
<accession>A0A915CW41</accession>
<dbReference type="AlphaFoldDB" id="A0A915CW41"/>
<keyword evidence="2" id="KW-1133">Transmembrane helix</keyword>
<keyword evidence="2" id="KW-0472">Membrane</keyword>
<dbReference type="WBParaSite" id="jg12858">
    <property type="protein sequence ID" value="jg12858"/>
    <property type="gene ID" value="jg12858"/>
</dbReference>
<proteinExistence type="predicted"/>